<dbReference type="Gene3D" id="3.40.850.10">
    <property type="entry name" value="Kinesin motor domain"/>
    <property type="match status" value="1"/>
</dbReference>
<reference evidence="20" key="2">
    <citation type="submission" date="2025-08" db="UniProtKB">
        <authorList>
            <consortium name="Ensembl"/>
        </authorList>
    </citation>
    <scope>IDENTIFICATION</scope>
</reference>
<proteinExistence type="inferred from homology"/>
<dbReference type="CDD" id="cd01372">
    <property type="entry name" value="KISc_KIF4"/>
    <property type="match status" value="1"/>
</dbReference>
<keyword evidence="8" id="KW-0493">Microtubule</keyword>
<reference evidence="20" key="3">
    <citation type="submission" date="2025-09" db="UniProtKB">
        <authorList>
            <consortium name="Ensembl"/>
        </authorList>
    </citation>
    <scope>IDENTIFICATION</scope>
</reference>
<dbReference type="Pfam" id="PF00400">
    <property type="entry name" value="WD40"/>
    <property type="match status" value="5"/>
</dbReference>
<gene>
    <name evidence="20" type="primary">KIF21A</name>
</gene>
<keyword evidence="12 17" id="KW-0175">Coiled coil</keyword>
<feature type="compositionally biased region" description="Basic and acidic residues" evidence="18">
    <location>
        <begin position="1196"/>
        <end position="1213"/>
    </location>
</feature>
<feature type="compositionally biased region" description="Polar residues" evidence="18">
    <location>
        <begin position="1239"/>
        <end position="1248"/>
    </location>
</feature>
<feature type="compositionally biased region" description="Acidic residues" evidence="18">
    <location>
        <begin position="549"/>
        <end position="588"/>
    </location>
</feature>
<feature type="compositionally biased region" description="Acidic residues" evidence="18">
    <location>
        <begin position="1066"/>
        <end position="1075"/>
    </location>
</feature>
<evidence type="ECO:0000256" key="7">
    <source>
        <dbReference type="ARBA" id="ARBA00022574"/>
    </source>
</evidence>
<evidence type="ECO:0000256" key="15">
    <source>
        <dbReference type="PROSITE-ProRule" id="PRU00221"/>
    </source>
</evidence>
<feature type="compositionally biased region" description="Polar residues" evidence="18">
    <location>
        <begin position="1121"/>
        <end position="1130"/>
    </location>
</feature>
<dbReference type="CDD" id="cd00200">
    <property type="entry name" value="WD40"/>
    <property type="match status" value="1"/>
</dbReference>
<evidence type="ECO:0000313" key="20">
    <source>
        <dbReference type="Ensembl" id="ENSUAMP00000022410.1"/>
    </source>
</evidence>
<dbReference type="SUPFAM" id="SSF50978">
    <property type="entry name" value="WD40 repeat-like"/>
    <property type="match status" value="1"/>
</dbReference>
<feature type="coiled-coil region" evidence="17">
    <location>
        <begin position="389"/>
        <end position="477"/>
    </location>
</feature>
<dbReference type="GO" id="GO:0003777">
    <property type="term" value="F:microtubule motor activity"/>
    <property type="evidence" value="ECO:0007669"/>
    <property type="project" value="InterPro"/>
</dbReference>
<evidence type="ECO:0000256" key="14">
    <source>
        <dbReference type="ARBA" id="ARBA00023212"/>
    </source>
</evidence>
<dbReference type="PRINTS" id="PR00380">
    <property type="entry name" value="KINESINHEAVY"/>
</dbReference>
<dbReference type="InterPro" id="IPR056532">
    <property type="entry name" value="KIF21A/B_hel_2"/>
</dbReference>
<dbReference type="SMART" id="SM00320">
    <property type="entry name" value="WD40"/>
    <property type="match status" value="7"/>
</dbReference>
<keyword evidence="9" id="KW-0677">Repeat</keyword>
<evidence type="ECO:0000256" key="4">
    <source>
        <dbReference type="ARBA" id="ARBA00004624"/>
    </source>
</evidence>
<dbReference type="Pfam" id="PF25764">
    <property type="entry name" value="KIF21A_4th"/>
    <property type="match status" value="1"/>
</dbReference>
<dbReference type="Proteomes" id="UP000291022">
    <property type="component" value="Unassembled WGS sequence"/>
</dbReference>
<name>A0A452RSP5_URSAM</name>
<comment type="subcellular location">
    <subcellularLocation>
        <location evidence="3">Cell projection</location>
        <location evidence="3">Axon</location>
    </subcellularLocation>
    <subcellularLocation>
        <location evidence="2">Cell projection</location>
        <location evidence="2">Dendrite</location>
    </subcellularLocation>
    <subcellularLocation>
        <location evidence="4">Cell projection</location>
        <location evidence="4">Growth cone</location>
    </subcellularLocation>
    <subcellularLocation>
        <location evidence="1">Cytoplasm</location>
        <location evidence="1">Cytoskeleton</location>
    </subcellularLocation>
</comment>
<keyword evidence="10 16" id="KW-0547">Nucleotide-binding</keyword>
<dbReference type="GO" id="GO:0007052">
    <property type="term" value="P:mitotic spindle organization"/>
    <property type="evidence" value="ECO:0007669"/>
    <property type="project" value="TreeGrafter"/>
</dbReference>
<dbReference type="PANTHER" id="PTHR47969:SF31">
    <property type="entry name" value="KINESIN FAMILY MEMBER 21A"/>
    <property type="match status" value="1"/>
</dbReference>
<dbReference type="InterPro" id="IPR001752">
    <property type="entry name" value="Kinesin_motor_dom"/>
</dbReference>
<dbReference type="InterPro" id="IPR001680">
    <property type="entry name" value="WD40_rpt"/>
</dbReference>
<dbReference type="InterPro" id="IPR015943">
    <property type="entry name" value="WD40/YVTN_repeat-like_dom_sf"/>
</dbReference>
<dbReference type="SUPFAM" id="SSF52540">
    <property type="entry name" value="P-loop containing nucleoside triphosphate hydrolases"/>
    <property type="match status" value="1"/>
</dbReference>
<dbReference type="PROSITE" id="PS50067">
    <property type="entry name" value="KINESIN_MOTOR_2"/>
    <property type="match status" value="1"/>
</dbReference>
<dbReference type="PROSITE" id="PS50294">
    <property type="entry name" value="WD_REPEATS_REGION"/>
    <property type="match status" value="2"/>
</dbReference>
<dbReference type="GO" id="GO:0051231">
    <property type="term" value="P:spindle elongation"/>
    <property type="evidence" value="ECO:0007669"/>
    <property type="project" value="TreeGrafter"/>
</dbReference>
<evidence type="ECO:0000256" key="2">
    <source>
        <dbReference type="ARBA" id="ARBA00004279"/>
    </source>
</evidence>
<evidence type="ECO:0000256" key="11">
    <source>
        <dbReference type="ARBA" id="ARBA00022840"/>
    </source>
</evidence>
<keyword evidence="5" id="KW-0963">Cytoplasm</keyword>
<dbReference type="CDD" id="cd22263">
    <property type="entry name" value="Rcc_KIF21A"/>
    <property type="match status" value="1"/>
</dbReference>
<dbReference type="Pfam" id="PF00225">
    <property type="entry name" value="Kinesin"/>
    <property type="match status" value="1"/>
</dbReference>
<evidence type="ECO:0000256" key="18">
    <source>
        <dbReference type="SAM" id="MobiDB-lite"/>
    </source>
</evidence>
<dbReference type="PROSITE" id="PS00678">
    <property type="entry name" value="WD_REPEATS_1"/>
    <property type="match status" value="1"/>
</dbReference>
<feature type="domain" description="Kinesin motor" evidence="19">
    <location>
        <begin position="10"/>
        <end position="335"/>
    </location>
</feature>
<evidence type="ECO:0000259" key="19">
    <source>
        <dbReference type="PROSITE" id="PS50067"/>
    </source>
</evidence>
<feature type="coiled-coil region" evidence="17">
    <location>
        <begin position="891"/>
        <end position="925"/>
    </location>
</feature>
<comment type="similarity">
    <text evidence="16">Belongs to the TRAFAC class myosin-kinesin ATPase superfamily. Kinesin family.</text>
</comment>
<organism evidence="20 21">
    <name type="scientific">Ursus americanus</name>
    <name type="common">American black bear</name>
    <name type="synonym">Euarctos americanus</name>
    <dbReference type="NCBI Taxonomy" id="9643"/>
    <lineage>
        <taxon>Eukaryota</taxon>
        <taxon>Metazoa</taxon>
        <taxon>Chordata</taxon>
        <taxon>Craniata</taxon>
        <taxon>Vertebrata</taxon>
        <taxon>Euteleostomi</taxon>
        <taxon>Mammalia</taxon>
        <taxon>Eutheria</taxon>
        <taxon>Laurasiatheria</taxon>
        <taxon>Carnivora</taxon>
        <taxon>Caniformia</taxon>
        <taxon>Ursidae</taxon>
        <taxon>Ursus</taxon>
    </lineage>
</organism>
<dbReference type="InterPro" id="IPR056533">
    <property type="entry name" value="KIF21A/B_hel_1"/>
</dbReference>
<evidence type="ECO:0000256" key="5">
    <source>
        <dbReference type="ARBA" id="ARBA00022490"/>
    </source>
</evidence>
<keyword evidence="6" id="KW-0597">Phosphoprotein</keyword>
<dbReference type="GeneTree" id="ENSGT00940000155323"/>
<evidence type="ECO:0000256" key="13">
    <source>
        <dbReference type="ARBA" id="ARBA00023175"/>
    </source>
</evidence>
<protein>
    <submittedName>
        <fullName evidence="20">Kinesin family member 21A</fullName>
    </submittedName>
</protein>
<dbReference type="GO" id="GO:0005524">
    <property type="term" value="F:ATP binding"/>
    <property type="evidence" value="ECO:0007669"/>
    <property type="project" value="UniProtKB-UniRule"/>
</dbReference>
<evidence type="ECO:0000256" key="16">
    <source>
        <dbReference type="PROSITE-ProRule" id="PRU00283"/>
    </source>
</evidence>
<dbReference type="Pfam" id="PF23203">
    <property type="entry name" value="KIF21A"/>
    <property type="match status" value="1"/>
</dbReference>
<keyword evidence="7 15" id="KW-0853">WD repeat</keyword>
<dbReference type="Gene3D" id="2.130.10.10">
    <property type="entry name" value="YVTN repeat-like/Quinoprotein amine dehydrogenase"/>
    <property type="match status" value="3"/>
</dbReference>
<feature type="compositionally biased region" description="Polar residues" evidence="18">
    <location>
        <begin position="1079"/>
        <end position="1089"/>
    </location>
</feature>
<sequence length="1621" mass="181266">QGGRPDGEGEVDSPPEIRPQLAKEKIEGCHICTSVTPGEPQVFLGKDKAFTFDYVFDIESQQEQIYTQCIEKLIEGCFEGYNATVFAYGQTGAGKTYTMGTGFDVNIIEEEQGIISRAVKHLFKSIEEKKHTAIKNGLPPPDFKVNAQFLELYNEEVLDLFDTTRDIDAKNKKSNIRIHEDSAGGIYTVGVTTRTVNTESEMMQCLKLGALSRTTASTQMNVQSSRSHAIFTIHLCQTRMCPQIDATLRIDLNFLEDKITVEFPFLALGNVISALGDKSKRATHVPYRDSKLTRLLQDSLGGNSQTIMIACVSPSDRDFMETLNTLKYANRARNIKNKVMVNQDRASQQINALRGEITRLQMELMEYKTGKRIIDEEGVESINDMFHENAMLQTENNNLRVRIKAMQETVDALRTRITQLVSDQANQVLARAGEGNEEISNMIHSYIKEIEDLRAKLLESEAVNENLRKNLTRATARSPYFSGSSTFSPTILSSDKETIEIIDLAKKDLEKLKRKEKKKKKSVAGKEDNTDTDQEKKEEKGITERESSELEVEESQEVSDHEEEEEEEEEEEDDIEGGESSDESDSESDEKANYQADLANITCEIAIKQKLIDELENSQKRLQTLKKQYEEKLMMLQHKIRDTQLERDQVLQNLGSVESYSEEKAKKVRSEYEKKLQAMNKELQRLQTAQKEHARLLKNQSQYEKQLKKLQQDVMEMKKTKVRLMKQMKEEQEKARLTESRRNREIAQLKKDQRKRDHQLRLLEAQKRNQEVVLRRKTEEVTALRRQVRPMSDRVAGKVTRKLSSSDSPVHDAGSSAAAVEADVSRAGAQQKMRIPVARVQALPTSTTNGTRKKYQRKGLTGRVFTSKTARMKWQLLERRVTDIIMQKMTISNMEADMNRLLKQREELTKRREKLSKRREKIVKESGEGDKNVVNINEEMESLTANIDYINDSISDCQANIMQMEEAKEEGETLDVTAVINACTLTEARYLLDHFLSMGINKGLQAAQKEAQIKVLEGRLKQTEITSATQNQLLFHMLKEKAELNPELDALLGHALQDLGSVPLENVEDSTDEDAPLNSPGSEGSTLSSDLMKLCGEVKPKSKARRRTTTQMELLYADSSELASDTSTGDASLPGPLTPVAEGQEIGMNTETSGPSAREKELPPPSGFPSKIGSISRQSSLSEKKLPEPSPITRRKAYDKAEKSKSKEQKHSDSGTSEASLSPPSSPPSRPRNELNVFNRLTVSQGNTSVQQDKSDESDSSLSEVHRGIINPFPASKGIRTSPLQCIHIAEGHTKAVLCVDSTDDLLFTGSKDRTCKVWNLVTGQEIMSLGSHPNNVVSVKYCNYTSLVFTVSTSYIKVWDIRDSAKCIRTLTSSGQVTLGDACSASTSRTVAIPSGENQINQIALNPTGTFLYAASGNAVRMWDLKRFQSTGKLTGHLGPVMCLTVDQISNGQDLIITGSKDHYIKMFDVTEGALGTVSPTHNFEPPHYDGIEALTIQGDNLFSGSRDNGIKKWDLAQKDLLQQVPNAHKDWVCALGVVPGHPVLLSGCRGGILKLWNMDTFVPVGEMKGHDSPINAICVNSTHIFTAADDRTVRIWKARNLQDGQISDTGDLGEDIASN</sequence>
<feature type="region of interest" description="Disordered" evidence="18">
    <location>
        <begin position="1121"/>
        <end position="1264"/>
    </location>
</feature>
<evidence type="ECO:0000256" key="1">
    <source>
        <dbReference type="ARBA" id="ARBA00004245"/>
    </source>
</evidence>
<keyword evidence="14" id="KW-0206">Cytoskeleton</keyword>
<evidence type="ECO:0000256" key="6">
    <source>
        <dbReference type="ARBA" id="ARBA00022553"/>
    </source>
</evidence>
<evidence type="ECO:0000256" key="9">
    <source>
        <dbReference type="ARBA" id="ARBA00022737"/>
    </source>
</evidence>
<evidence type="ECO:0000256" key="3">
    <source>
        <dbReference type="ARBA" id="ARBA00004489"/>
    </source>
</evidence>
<dbReference type="GO" id="GO:0005875">
    <property type="term" value="C:microtubule associated complex"/>
    <property type="evidence" value="ECO:0007669"/>
    <property type="project" value="TreeGrafter"/>
</dbReference>
<dbReference type="FunFam" id="2.130.10.10:FF:000370">
    <property type="entry name" value="Kinesin family member 21A"/>
    <property type="match status" value="1"/>
</dbReference>
<feature type="region of interest" description="Disordered" evidence="18">
    <location>
        <begin position="517"/>
        <end position="592"/>
    </location>
</feature>
<reference evidence="21" key="1">
    <citation type="submission" date="2016-06" db="EMBL/GenBank/DDBJ databases">
        <title>De novo assembly and RNA-Seq shows season-dependent expression and editing in black bear kidneys.</title>
        <authorList>
            <person name="Korstanje R."/>
            <person name="Srivastava A."/>
            <person name="Sarsani V.K."/>
            <person name="Sheehan S.M."/>
            <person name="Seger R.L."/>
            <person name="Barter M.E."/>
            <person name="Lindqvist C."/>
            <person name="Brody L.C."/>
            <person name="Mullikin J.C."/>
        </authorList>
    </citation>
    <scope>NUCLEOTIDE SEQUENCE [LARGE SCALE GENOMIC DNA]</scope>
</reference>
<dbReference type="SUPFAM" id="SSF46579">
    <property type="entry name" value="Prefoldin"/>
    <property type="match status" value="1"/>
</dbReference>
<feature type="repeat" description="WD" evidence="15">
    <location>
        <begin position="1290"/>
        <end position="1329"/>
    </location>
</feature>
<dbReference type="GO" id="GO:0030426">
    <property type="term" value="C:growth cone"/>
    <property type="evidence" value="ECO:0007669"/>
    <property type="project" value="UniProtKB-SubCell"/>
</dbReference>
<dbReference type="FunFam" id="2.130.10.10:FF:000233">
    <property type="entry name" value="Kinesin family member 21A"/>
    <property type="match status" value="1"/>
</dbReference>
<keyword evidence="21" id="KW-1185">Reference proteome</keyword>
<evidence type="ECO:0000313" key="21">
    <source>
        <dbReference type="Proteomes" id="UP000291022"/>
    </source>
</evidence>
<dbReference type="GO" id="GO:0030425">
    <property type="term" value="C:dendrite"/>
    <property type="evidence" value="ECO:0007669"/>
    <property type="project" value="UniProtKB-SubCell"/>
</dbReference>
<feature type="repeat" description="WD" evidence="15">
    <location>
        <begin position="1569"/>
        <end position="1602"/>
    </location>
</feature>
<dbReference type="InterPro" id="IPR036961">
    <property type="entry name" value="Kinesin_motor_dom_sf"/>
</dbReference>
<feature type="region of interest" description="Disordered" evidence="18">
    <location>
        <begin position="1066"/>
        <end position="1090"/>
    </location>
</feature>
<dbReference type="PANTHER" id="PTHR47969">
    <property type="entry name" value="CHROMOSOME-ASSOCIATED KINESIN KIF4A-RELATED"/>
    <property type="match status" value="1"/>
</dbReference>
<keyword evidence="13 16" id="KW-0505">Motor protein</keyword>
<dbReference type="InterPro" id="IPR027417">
    <property type="entry name" value="P-loop_NTPase"/>
</dbReference>
<dbReference type="InterPro" id="IPR019775">
    <property type="entry name" value="WD40_repeat_CS"/>
</dbReference>
<evidence type="ECO:0000256" key="10">
    <source>
        <dbReference type="ARBA" id="ARBA00022741"/>
    </source>
</evidence>
<dbReference type="GO" id="GO:0007018">
    <property type="term" value="P:microtubule-based movement"/>
    <property type="evidence" value="ECO:0007669"/>
    <property type="project" value="InterPro"/>
</dbReference>
<dbReference type="PROSITE" id="PS50082">
    <property type="entry name" value="WD_REPEATS_2"/>
    <property type="match status" value="2"/>
</dbReference>
<feature type="binding site" evidence="16">
    <location>
        <begin position="89"/>
        <end position="96"/>
    </location>
    <ligand>
        <name>ATP</name>
        <dbReference type="ChEBI" id="CHEBI:30616"/>
    </ligand>
</feature>
<dbReference type="Pfam" id="PF23204">
    <property type="entry name" value="KIF21A_2nd"/>
    <property type="match status" value="1"/>
</dbReference>
<dbReference type="GO" id="GO:0005874">
    <property type="term" value="C:microtubule"/>
    <property type="evidence" value="ECO:0007669"/>
    <property type="project" value="UniProtKB-KW"/>
</dbReference>
<dbReference type="InterPro" id="IPR027640">
    <property type="entry name" value="Kinesin-like_fam"/>
</dbReference>
<keyword evidence="11 16" id="KW-0067">ATP-binding</keyword>
<evidence type="ECO:0000256" key="17">
    <source>
        <dbReference type="SAM" id="Coils"/>
    </source>
</evidence>
<dbReference type="Ensembl" id="ENSUAMT00000025048.1">
    <property type="protein sequence ID" value="ENSUAMP00000022410.1"/>
    <property type="gene ID" value="ENSUAMG00000013413.1"/>
</dbReference>
<evidence type="ECO:0000256" key="8">
    <source>
        <dbReference type="ARBA" id="ARBA00022701"/>
    </source>
</evidence>
<dbReference type="SMART" id="SM00129">
    <property type="entry name" value="KISc"/>
    <property type="match status" value="1"/>
</dbReference>
<evidence type="ECO:0000256" key="12">
    <source>
        <dbReference type="ARBA" id="ARBA00023054"/>
    </source>
</evidence>
<feature type="region of interest" description="Disordered" evidence="18">
    <location>
        <begin position="792"/>
        <end position="813"/>
    </location>
</feature>
<dbReference type="GO" id="GO:0008017">
    <property type="term" value="F:microtubule binding"/>
    <property type="evidence" value="ECO:0007669"/>
    <property type="project" value="InterPro"/>
</dbReference>
<dbReference type="InterPro" id="IPR036322">
    <property type="entry name" value="WD40_repeat_dom_sf"/>
</dbReference>
<accession>A0A452RSP5</accession>
<feature type="compositionally biased region" description="Basic and acidic residues" evidence="18">
    <location>
        <begin position="524"/>
        <end position="548"/>
    </location>
</feature>